<dbReference type="Gene3D" id="2.30.110.10">
    <property type="entry name" value="Electron Transport, Fmn-binding Protein, Chain A"/>
    <property type="match status" value="1"/>
</dbReference>
<dbReference type="InterPro" id="IPR012349">
    <property type="entry name" value="Split_barrel_FMN-bd"/>
</dbReference>
<dbReference type="PANTHER" id="PTHR35176:SF6">
    <property type="entry name" value="HEME OXYGENASE HI_0854-RELATED"/>
    <property type="match status" value="1"/>
</dbReference>
<dbReference type="PANTHER" id="PTHR35176">
    <property type="entry name" value="HEME OXYGENASE HI_0854-RELATED"/>
    <property type="match status" value="1"/>
</dbReference>
<reference evidence="3" key="1">
    <citation type="submission" date="2018-05" db="EMBL/GenBank/DDBJ databases">
        <authorList>
            <person name="Lanie J.A."/>
            <person name="Ng W.-L."/>
            <person name="Kazmierczak K.M."/>
            <person name="Andrzejewski T.M."/>
            <person name="Davidsen T.M."/>
            <person name="Wayne K.J."/>
            <person name="Tettelin H."/>
            <person name="Glass J.I."/>
            <person name="Rusch D."/>
            <person name="Podicherti R."/>
            <person name="Tsui H.-C.T."/>
            <person name="Winkler M.E."/>
        </authorList>
    </citation>
    <scope>NUCLEOTIDE SEQUENCE</scope>
</reference>
<protein>
    <recommendedName>
        <fullName evidence="2">Pyridoxamine 5'-phosphate oxidase N-terminal domain-containing protein</fullName>
    </recommendedName>
</protein>
<gene>
    <name evidence="3" type="ORF">METZ01_LOCUS81915</name>
</gene>
<feature type="domain" description="Pyridoxamine 5'-phosphate oxidase N-terminal" evidence="2">
    <location>
        <begin position="15"/>
        <end position="147"/>
    </location>
</feature>
<dbReference type="AlphaFoldDB" id="A0A381UMT2"/>
<dbReference type="GO" id="GO:0005829">
    <property type="term" value="C:cytosol"/>
    <property type="evidence" value="ECO:0007669"/>
    <property type="project" value="TreeGrafter"/>
</dbReference>
<dbReference type="GO" id="GO:0016627">
    <property type="term" value="F:oxidoreductase activity, acting on the CH-CH group of donors"/>
    <property type="evidence" value="ECO:0007669"/>
    <property type="project" value="TreeGrafter"/>
</dbReference>
<organism evidence="3">
    <name type="scientific">marine metagenome</name>
    <dbReference type="NCBI Taxonomy" id="408172"/>
    <lineage>
        <taxon>unclassified sequences</taxon>
        <taxon>metagenomes</taxon>
        <taxon>ecological metagenomes</taxon>
    </lineage>
</organism>
<accession>A0A381UMT2</accession>
<evidence type="ECO:0000313" key="3">
    <source>
        <dbReference type="EMBL" id="SVA29061.1"/>
    </source>
</evidence>
<evidence type="ECO:0000259" key="2">
    <source>
        <dbReference type="Pfam" id="PF01243"/>
    </source>
</evidence>
<sequence length="159" mass="17837">MELVNESKKGKLSSKEIDEFLALPIIARIATIKPDGAPHVAPVWQQWDGEAMWVIPRSRSSWYGNLSLEPRVCISCADDINPEHARVTIEGIAEVVAGPIPLIGQVKQIADEMAIRYMGPEGPSYAAKTADRLRYLVKITPTKITSWRGEWHKRYIVTE</sequence>
<keyword evidence="1" id="KW-0560">Oxidoreductase</keyword>
<dbReference type="EMBL" id="UINC01006689">
    <property type="protein sequence ID" value="SVA29061.1"/>
    <property type="molecule type" value="Genomic_DNA"/>
</dbReference>
<dbReference type="SUPFAM" id="SSF50475">
    <property type="entry name" value="FMN-binding split barrel"/>
    <property type="match status" value="1"/>
</dbReference>
<dbReference type="Pfam" id="PF01243">
    <property type="entry name" value="PNPOx_N"/>
    <property type="match status" value="1"/>
</dbReference>
<name>A0A381UMT2_9ZZZZ</name>
<dbReference type="GO" id="GO:0070967">
    <property type="term" value="F:coenzyme F420 binding"/>
    <property type="evidence" value="ECO:0007669"/>
    <property type="project" value="TreeGrafter"/>
</dbReference>
<dbReference type="InterPro" id="IPR052019">
    <property type="entry name" value="F420H2_bilvrd_red/Heme_oxyg"/>
</dbReference>
<evidence type="ECO:0000256" key="1">
    <source>
        <dbReference type="ARBA" id="ARBA00023002"/>
    </source>
</evidence>
<proteinExistence type="predicted"/>
<dbReference type="InterPro" id="IPR011576">
    <property type="entry name" value="Pyridox_Oxase_N"/>
</dbReference>